<dbReference type="Gene3D" id="3.40.50.1820">
    <property type="entry name" value="alpha/beta hydrolase"/>
    <property type="match status" value="1"/>
</dbReference>
<dbReference type="Pfam" id="PF20434">
    <property type="entry name" value="BD-FAE"/>
    <property type="match status" value="1"/>
</dbReference>
<dbReference type="InterPro" id="IPR029058">
    <property type="entry name" value="AB_hydrolase_fold"/>
</dbReference>
<dbReference type="AlphaFoldDB" id="A0A511YZX3"/>
<reference evidence="3 4" key="1">
    <citation type="submission" date="2019-07" db="EMBL/GenBank/DDBJ databases">
        <title>Whole genome shotgun sequence of Actinotalea fermentans NBRC 105374.</title>
        <authorList>
            <person name="Hosoyama A."/>
            <person name="Uohara A."/>
            <person name="Ohji S."/>
            <person name="Ichikawa N."/>
        </authorList>
    </citation>
    <scope>NUCLEOTIDE SEQUENCE [LARGE SCALE GENOMIC DNA]</scope>
    <source>
        <strain evidence="3 4">NBRC 105374</strain>
    </source>
</reference>
<sequence>MGGPGEGRPPRLAARRLPAMSTSLESDGALEGELDVSAVVPGAVCHRGVTYVARQGFRRLLMDVYVPVRRTPPAPCVVWIHGGAWWEGDRRETPSTWPPGLFFPLLVEAGLAVATIDYRFSGEARWPAQGDDVAEALRFLRAHADVLRIDPARIGVAGESAGGHLAAMAALTGTGPTAVQAAAVLYGVTDLRDFDGVEQATPEERRGTPEVLLMGGLPDEAPAAWDAASPITHAHADAPPMLLISGDADSVVPVRQTVRLHEALVAAGARDVVLDLVPGADHCFGGVDAEVPLRRIVEFLAERLRAG</sequence>
<dbReference type="InterPro" id="IPR049492">
    <property type="entry name" value="BD-FAE-like_dom"/>
</dbReference>
<dbReference type="Proteomes" id="UP000321484">
    <property type="component" value="Unassembled WGS sequence"/>
</dbReference>
<dbReference type="PANTHER" id="PTHR48081">
    <property type="entry name" value="AB HYDROLASE SUPERFAMILY PROTEIN C4A8.06C"/>
    <property type="match status" value="1"/>
</dbReference>
<dbReference type="GO" id="GO:0016787">
    <property type="term" value="F:hydrolase activity"/>
    <property type="evidence" value="ECO:0007669"/>
    <property type="project" value="UniProtKB-KW"/>
</dbReference>
<comment type="caution">
    <text evidence="3">The sequence shown here is derived from an EMBL/GenBank/DDBJ whole genome shotgun (WGS) entry which is preliminary data.</text>
</comment>
<evidence type="ECO:0000313" key="4">
    <source>
        <dbReference type="Proteomes" id="UP000321484"/>
    </source>
</evidence>
<proteinExistence type="predicted"/>
<accession>A0A511YZX3</accession>
<evidence type="ECO:0000313" key="3">
    <source>
        <dbReference type="EMBL" id="GEN80771.1"/>
    </source>
</evidence>
<dbReference type="InterPro" id="IPR050300">
    <property type="entry name" value="GDXG_lipolytic_enzyme"/>
</dbReference>
<dbReference type="SUPFAM" id="SSF53474">
    <property type="entry name" value="alpha/beta-Hydrolases"/>
    <property type="match status" value="1"/>
</dbReference>
<dbReference type="EMBL" id="BJYK01000009">
    <property type="protein sequence ID" value="GEN80771.1"/>
    <property type="molecule type" value="Genomic_DNA"/>
</dbReference>
<organism evidence="3 4">
    <name type="scientific">Actinotalea fermentans</name>
    <dbReference type="NCBI Taxonomy" id="43671"/>
    <lineage>
        <taxon>Bacteria</taxon>
        <taxon>Bacillati</taxon>
        <taxon>Actinomycetota</taxon>
        <taxon>Actinomycetes</taxon>
        <taxon>Micrococcales</taxon>
        <taxon>Cellulomonadaceae</taxon>
        <taxon>Actinotalea</taxon>
    </lineage>
</organism>
<name>A0A511YZX3_9CELL</name>
<feature type="domain" description="BD-FAE-like" evidence="2">
    <location>
        <begin position="62"/>
        <end position="264"/>
    </location>
</feature>
<protein>
    <submittedName>
        <fullName evidence="3">Calcium sensor EFh</fullName>
    </submittedName>
</protein>
<keyword evidence="1" id="KW-0378">Hydrolase</keyword>
<evidence type="ECO:0000256" key="1">
    <source>
        <dbReference type="ARBA" id="ARBA00022801"/>
    </source>
</evidence>
<dbReference type="PANTHER" id="PTHR48081:SF13">
    <property type="entry name" value="ALPHA_BETA HYDROLASE"/>
    <property type="match status" value="1"/>
</dbReference>
<gene>
    <name evidence="3" type="ORF">AFE02nite_25050</name>
</gene>
<keyword evidence="4" id="KW-1185">Reference proteome</keyword>
<evidence type="ECO:0000259" key="2">
    <source>
        <dbReference type="Pfam" id="PF20434"/>
    </source>
</evidence>